<dbReference type="Proteomes" id="UP001500420">
    <property type="component" value="Unassembled WGS sequence"/>
</dbReference>
<evidence type="ECO:0000259" key="2">
    <source>
        <dbReference type="Pfam" id="PF01738"/>
    </source>
</evidence>
<comment type="caution">
    <text evidence="3">The sequence shown here is derived from an EMBL/GenBank/DDBJ whole genome shotgun (WGS) entry which is preliminary data.</text>
</comment>
<proteinExistence type="predicted"/>
<dbReference type="Pfam" id="PF01738">
    <property type="entry name" value="DLH"/>
    <property type="match status" value="1"/>
</dbReference>
<dbReference type="GO" id="GO:0016787">
    <property type="term" value="F:hydrolase activity"/>
    <property type="evidence" value="ECO:0007669"/>
    <property type="project" value="UniProtKB-KW"/>
</dbReference>
<dbReference type="InterPro" id="IPR002925">
    <property type="entry name" value="Dienelactn_hydro"/>
</dbReference>
<dbReference type="Gene3D" id="3.40.50.1820">
    <property type="entry name" value="alpha/beta hydrolase"/>
    <property type="match status" value="1"/>
</dbReference>
<dbReference type="AlphaFoldDB" id="A0AAV3T9K2"/>
<evidence type="ECO:0000313" key="3">
    <source>
        <dbReference type="EMBL" id="GAA0673335.1"/>
    </source>
</evidence>
<reference evidence="3 4" key="1">
    <citation type="journal article" date="2019" name="Int. J. Syst. Evol. Microbiol.">
        <title>The Global Catalogue of Microorganisms (GCM) 10K type strain sequencing project: providing services to taxonomists for standard genome sequencing and annotation.</title>
        <authorList>
            <consortium name="The Broad Institute Genomics Platform"/>
            <consortium name="The Broad Institute Genome Sequencing Center for Infectious Disease"/>
            <person name="Wu L."/>
            <person name="Ma J."/>
        </authorList>
    </citation>
    <scope>NUCLEOTIDE SEQUENCE [LARGE SCALE GENOMIC DNA]</scope>
    <source>
        <strain evidence="3 4">JCM 16328</strain>
    </source>
</reference>
<name>A0AAV3T9K2_9EURY</name>
<feature type="domain" description="Dienelactone hydrolase" evidence="2">
    <location>
        <begin position="76"/>
        <end position="186"/>
    </location>
</feature>
<sequence length="200" mass="21200">MILPGARDVRGRLDEASANGSEPDAAVVACPPHPEQGGSRSDPRLRAVADALGERGVDCLRFDYGPWDEGVGERADARDAVAWATERYDAVGLFGYSFGASVAVLAAADLDLRALSALAPTARLAPDLDAVAALDRIDCPAQVIVGERDDTVDWEPVAERAAELGHAVERLPADHFFVGRHDRVGELAAAFLASELRETS</sequence>
<dbReference type="InterPro" id="IPR029058">
    <property type="entry name" value="AB_hydrolase_fold"/>
</dbReference>
<dbReference type="SUPFAM" id="SSF53474">
    <property type="entry name" value="alpha/beta-Hydrolases"/>
    <property type="match status" value="1"/>
</dbReference>
<protein>
    <submittedName>
        <fullName evidence="3">Alpha/beta hydrolase</fullName>
    </submittedName>
</protein>
<evidence type="ECO:0000313" key="4">
    <source>
        <dbReference type="Proteomes" id="UP001500420"/>
    </source>
</evidence>
<gene>
    <name evidence="3" type="ORF">GCM10009020_20420</name>
</gene>
<dbReference type="EMBL" id="BAAADV010000003">
    <property type="protein sequence ID" value="GAA0673335.1"/>
    <property type="molecule type" value="Genomic_DNA"/>
</dbReference>
<accession>A0AAV3T9K2</accession>
<feature type="region of interest" description="Disordered" evidence="1">
    <location>
        <begin position="1"/>
        <end position="42"/>
    </location>
</feature>
<keyword evidence="4" id="KW-1185">Reference proteome</keyword>
<evidence type="ECO:0000256" key="1">
    <source>
        <dbReference type="SAM" id="MobiDB-lite"/>
    </source>
</evidence>
<keyword evidence="3" id="KW-0378">Hydrolase</keyword>
<organism evidence="3 4">
    <name type="scientific">Natronoarchaeum mannanilyticum</name>
    <dbReference type="NCBI Taxonomy" id="926360"/>
    <lineage>
        <taxon>Archaea</taxon>
        <taxon>Methanobacteriati</taxon>
        <taxon>Methanobacteriota</taxon>
        <taxon>Stenosarchaea group</taxon>
        <taxon>Halobacteria</taxon>
        <taxon>Halobacteriales</taxon>
        <taxon>Natronoarchaeaceae</taxon>
    </lineage>
</organism>